<keyword evidence="3" id="KW-1185">Reference proteome</keyword>
<evidence type="ECO:0000313" key="3">
    <source>
        <dbReference type="Proteomes" id="UP000575241"/>
    </source>
</evidence>
<evidence type="ECO:0000313" key="2">
    <source>
        <dbReference type="EMBL" id="MBB4837501.1"/>
    </source>
</evidence>
<feature type="transmembrane region" description="Helical" evidence="1">
    <location>
        <begin position="12"/>
        <end position="32"/>
    </location>
</feature>
<protein>
    <submittedName>
        <fullName evidence="2">Uncharacterized protein</fullName>
    </submittedName>
</protein>
<feature type="transmembrane region" description="Helical" evidence="1">
    <location>
        <begin position="152"/>
        <end position="174"/>
    </location>
</feature>
<dbReference type="AlphaFoldDB" id="A0A7W7JYL5"/>
<comment type="caution">
    <text evidence="2">The sequence shown here is derived from an EMBL/GenBank/DDBJ whole genome shotgun (WGS) entry which is preliminary data.</text>
</comment>
<keyword evidence="1" id="KW-1133">Transmembrane helix</keyword>
<sequence length="212" mass="22411">MASSGTRRRLVRAAVGAVFGLVLGFAAGQFGLFDWIEQMPGEDIASTALAALLLLLGLFALVAASSSTLYRRMAENYQEGDPLDGTVLRYLRLNGIGLLLGAALLLAPPLAVRFGYTGDAAIPVAIGLAALLALQVWLNARIRRGSDELTRAALAEASIGSFWLSQLGLFGWAALARLGLVGEVSLWTLMTLSTAIYMVVSIIAAIRRGMFA</sequence>
<keyword evidence="1" id="KW-0472">Membrane</keyword>
<dbReference type="Proteomes" id="UP000575241">
    <property type="component" value="Unassembled WGS sequence"/>
</dbReference>
<gene>
    <name evidence="2" type="ORF">HNP52_000552</name>
</gene>
<name>A0A7W7JYL5_9SPHN</name>
<feature type="transmembrane region" description="Helical" evidence="1">
    <location>
        <begin position="186"/>
        <end position="206"/>
    </location>
</feature>
<proteinExistence type="predicted"/>
<organism evidence="2 3">
    <name type="scientific">Sphingomonas kyeonggiensis</name>
    <dbReference type="NCBI Taxonomy" id="1268553"/>
    <lineage>
        <taxon>Bacteria</taxon>
        <taxon>Pseudomonadati</taxon>
        <taxon>Pseudomonadota</taxon>
        <taxon>Alphaproteobacteria</taxon>
        <taxon>Sphingomonadales</taxon>
        <taxon>Sphingomonadaceae</taxon>
        <taxon>Sphingomonas</taxon>
    </lineage>
</organism>
<feature type="transmembrane region" description="Helical" evidence="1">
    <location>
        <begin position="44"/>
        <end position="70"/>
    </location>
</feature>
<keyword evidence="1" id="KW-0812">Transmembrane</keyword>
<feature type="transmembrane region" description="Helical" evidence="1">
    <location>
        <begin position="120"/>
        <end position="140"/>
    </location>
</feature>
<reference evidence="2 3" key="1">
    <citation type="submission" date="2020-08" db="EMBL/GenBank/DDBJ databases">
        <title>Functional genomics of gut bacteria from endangered species of beetles.</title>
        <authorList>
            <person name="Carlos-Shanley C."/>
        </authorList>
    </citation>
    <scope>NUCLEOTIDE SEQUENCE [LARGE SCALE GENOMIC DNA]</scope>
    <source>
        <strain evidence="2 3">S00224</strain>
    </source>
</reference>
<feature type="transmembrane region" description="Helical" evidence="1">
    <location>
        <begin position="91"/>
        <end position="114"/>
    </location>
</feature>
<accession>A0A7W7JYL5</accession>
<evidence type="ECO:0000256" key="1">
    <source>
        <dbReference type="SAM" id="Phobius"/>
    </source>
</evidence>
<dbReference type="RefSeq" id="WP_184162155.1">
    <property type="nucleotide sequence ID" value="NZ_JACHLN010000001.1"/>
</dbReference>
<dbReference type="EMBL" id="JACHLN010000001">
    <property type="protein sequence ID" value="MBB4837501.1"/>
    <property type="molecule type" value="Genomic_DNA"/>
</dbReference>